<dbReference type="InterPro" id="IPR000644">
    <property type="entry name" value="CBS_dom"/>
</dbReference>
<dbReference type="Pfam" id="PF00571">
    <property type="entry name" value="CBS"/>
    <property type="match status" value="2"/>
</dbReference>
<keyword evidence="1 2" id="KW-0129">CBS domain</keyword>
<comment type="caution">
    <text evidence="4">The sequence shown here is derived from an EMBL/GenBank/DDBJ whole genome shotgun (WGS) entry which is preliminary data.</text>
</comment>
<dbReference type="EMBL" id="VUMD01000004">
    <property type="protein sequence ID" value="MSS36093.1"/>
    <property type="molecule type" value="Genomic_DNA"/>
</dbReference>
<evidence type="ECO:0000256" key="2">
    <source>
        <dbReference type="PROSITE-ProRule" id="PRU00703"/>
    </source>
</evidence>
<organism evidence="4 5">
    <name type="scientific">Clostridium porci</name>
    <dbReference type="NCBI Taxonomy" id="2605778"/>
    <lineage>
        <taxon>Bacteria</taxon>
        <taxon>Bacillati</taxon>
        <taxon>Bacillota</taxon>
        <taxon>Clostridia</taxon>
        <taxon>Eubacteriales</taxon>
        <taxon>Clostridiaceae</taxon>
        <taxon>Clostridium</taxon>
    </lineage>
</organism>
<evidence type="ECO:0000313" key="4">
    <source>
        <dbReference type="EMBL" id="MSS36093.1"/>
    </source>
</evidence>
<reference evidence="4 5" key="1">
    <citation type="submission" date="2019-08" db="EMBL/GenBank/DDBJ databases">
        <title>In-depth cultivation of the pig gut microbiome towards novel bacterial diversity and tailored functional studies.</title>
        <authorList>
            <person name="Wylensek D."/>
            <person name="Hitch T.C.A."/>
            <person name="Clavel T."/>
        </authorList>
    </citation>
    <scope>NUCLEOTIDE SEQUENCE [LARGE SCALE GENOMIC DNA]</scope>
    <source>
        <strain evidence="4 5">WCA-389-WT-23D1</strain>
    </source>
</reference>
<sequence>MNILFFLTPKSDVAYISEDDTLRQALEKMEHHKYSSVPIVSRTGRYVGTLTEGDLLWGMKNQFNLDLKSAEKIPVTAIRRRCDNRPVKADADMEDLIGKALNQNFVPVLDDQKCFIGIITRKDIIKYFYRKCETAKDGSQLEAAVSGRAHKNVDLSAVVRMRGKEKAFV</sequence>
<protein>
    <submittedName>
        <fullName evidence="4">CBS domain-containing protein</fullName>
    </submittedName>
</protein>
<dbReference type="InterPro" id="IPR051257">
    <property type="entry name" value="Diverse_CBS-Domain"/>
</dbReference>
<dbReference type="PANTHER" id="PTHR43080">
    <property type="entry name" value="CBS DOMAIN-CONTAINING PROTEIN CBSX3, MITOCHONDRIAL"/>
    <property type="match status" value="1"/>
</dbReference>
<keyword evidence="5" id="KW-1185">Reference proteome</keyword>
<dbReference type="CDD" id="cd09834">
    <property type="entry name" value="CBS_pair_bac"/>
    <property type="match status" value="1"/>
</dbReference>
<name>A0A7X2NJT9_9CLOT</name>
<evidence type="ECO:0000313" key="5">
    <source>
        <dbReference type="Proteomes" id="UP000429958"/>
    </source>
</evidence>
<gene>
    <name evidence="4" type="ORF">FYJ39_05760</name>
</gene>
<evidence type="ECO:0000256" key="1">
    <source>
        <dbReference type="ARBA" id="ARBA00023122"/>
    </source>
</evidence>
<dbReference type="SUPFAM" id="SSF54631">
    <property type="entry name" value="CBS-domain pair"/>
    <property type="match status" value="1"/>
</dbReference>
<dbReference type="AlphaFoldDB" id="A0A7X2NJT9"/>
<proteinExistence type="predicted"/>
<dbReference type="Proteomes" id="UP000429958">
    <property type="component" value="Unassembled WGS sequence"/>
</dbReference>
<dbReference type="InterPro" id="IPR046342">
    <property type="entry name" value="CBS_dom_sf"/>
</dbReference>
<accession>A0A7X2NJT9</accession>
<dbReference type="PANTHER" id="PTHR43080:SF26">
    <property type="entry name" value="REGULATORY PROTEIN"/>
    <property type="match status" value="1"/>
</dbReference>
<evidence type="ECO:0000259" key="3">
    <source>
        <dbReference type="PROSITE" id="PS51371"/>
    </source>
</evidence>
<dbReference type="Gene3D" id="3.10.580.10">
    <property type="entry name" value="CBS-domain"/>
    <property type="match status" value="1"/>
</dbReference>
<dbReference type="RefSeq" id="WP_154471582.1">
    <property type="nucleotide sequence ID" value="NZ_DBEWUL010000076.1"/>
</dbReference>
<dbReference type="SMART" id="SM00116">
    <property type="entry name" value="CBS"/>
    <property type="match status" value="2"/>
</dbReference>
<dbReference type="PROSITE" id="PS51371">
    <property type="entry name" value="CBS"/>
    <property type="match status" value="1"/>
</dbReference>
<feature type="domain" description="CBS" evidence="3">
    <location>
        <begin position="7"/>
        <end position="67"/>
    </location>
</feature>